<organism evidence="7">
    <name type="scientific">Menopon gallinae</name>
    <name type="common">poultry shaft louse</name>
    <dbReference type="NCBI Taxonomy" id="328185"/>
    <lineage>
        <taxon>Eukaryota</taxon>
        <taxon>Metazoa</taxon>
        <taxon>Ecdysozoa</taxon>
        <taxon>Arthropoda</taxon>
        <taxon>Hexapoda</taxon>
        <taxon>Insecta</taxon>
        <taxon>Pterygota</taxon>
        <taxon>Neoptera</taxon>
        <taxon>Paraneoptera</taxon>
        <taxon>Psocodea</taxon>
        <taxon>Troctomorpha</taxon>
        <taxon>Phthiraptera</taxon>
        <taxon>Amblycera</taxon>
        <taxon>Menoponidae</taxon>
        <taxon>Menopon</taxon>
    </lineage>
</organism>
<dbReference type="GO" id="GO:0032281">
    <property type="term" value="C:AMPA glutamate receptor complex"/>
    <property type="evidence" value="ECO:0007669"/>
    <property type="project" value="TreeGrafter"/>
</dbReference>
<accession>A0AAW2IAB5</accession>
<keyword evidence="4 6" id="KW-0472">Membrane</keyword>
<evidence type="ECO:0000256" key="3">
    <source>
        <dbReference type="ARBA" id="ARBA00022989"/>
    </source>
</evidence>
<dbReference type="GO" id="GO:0099590">
    <property type="term" value="P:neurotransmitter receptor internalization"/>
    <property type="evidence" value="ECO:0007669"/>
    <property type="project" value="TreeGrafter"/>
</dbReference>
<dbReference type="PANTHER" id="PTHR12107:SF0">
    <property type="entry name" value="STARGAZIN (MAMMALIAN CALCIUM CHANNEL) HOMOLOG"/>
    <property type="match status" value="1"/>
</dbReference>
<dbReference type="GO" id="GO:0005245">
    <property type="term" value="F:voltage-gated calcium channel activity"/>
    <property type="evidence" value="ECO:0007669"/>
    <property type="project" value="TreeGrafter"/>
</dbReference>
<feature type="compositionally biased region" description="Polar residues" evidence="5">
    <location>
        <begin position="11"/>
        <end position="22"/>
    </location>
</feature>
<gene>
    <name evidence="7" type="ORF">PYX00_000217</name>
</gene>
<evidence type="ECO:0000256" key="1">
    <source>
        <dbReference type="ARBA" id="ARBA00004141"/>
    </source>
</evidence>
<evidence type="ECO:0000256" key="2">
    <source>
        <dbReference type="ARBA" id="ARBA00022692"/>
    </source>
</evidence>
<dbReference type="InterPro" id="IPR004031">
    <property type="entry name" value="PMP22/EMP/MP20/Claudin"/>
</dbReference>
<feature type="transmembrane region" description="Helical" evidence="6">
    <location>
        <begin position="48"/>
        <end position="70"/>
    </location>
</feature>
<evidence type="ECO:0000256" key="6">
    <source>
        <dbReference type="SAM" id="Phobius"/>
    </source>
</evidence>
<evidence type="ECO:0000256" key="4">
    <source>
        <dbReference type="ARBA" id="ARBA00023136"/>
    </source>
</evidence>
<dbReference type="GO" id="GO:0098970">
    <property type="term" value="P:postsynaptic neurotransmitter receptor diffusion trapping"/>
    <property type="evidence" value="ECO:0007669"/>
    <property type="project" value="TreeGrafter"/>
</dbReference>
<keyword evidence="3 6" id="KW-1133">Transmembrane helix</keyword>
<dbReference type="Pfam" id="PF13903">
    <property type="entry name" value="Claudin_2"/>
    <property type="match status" value="1"/>
</dbReference>
<evidence type="ECO:0008006" key="8">
    <source>
        <dbReference type="Google" id="ProtNLM"/>
    </source>
</evidence>
<dbReference type="FunFam" id="1.20.140.150:FF:000098">
    <property type="entry name" value="Voltage-dependent calcium channel, putative"/>
    <property type="match status" value="1"/>
</dbReference>
<dbReference type="EMBL" id="JARGDH010000001">
    <property type="protein sequence ID" value="KAL0278380.1"/>
    <property type="molecule type" value="Genomic_DNA"/>
</dbReference>
<comment type="caution">
    <text evidence="7">The sequence shown here is derived from an EMBL/GenBank/DDBJ whole genome shotgun (WGS) entry which is preliminary data.</text>
</comment>
<dbReference type="GO" id="GO:0019226">
    <property type="term" value="P:transmission of nerve impulse"/>
    <property type="evidence" value="ECO:0007669"/>
    <property type="project" value="TreeGrafter"/>
</dbReference>
<dbReference type="PANTHER" id="PTHR12107">
    <property type="entry name" value="VOLTAGE-DEPENDENT CALCIUM CHANNEL GAMMA SUBUNIT"/>
    <property type="match status" value="1"/>
</dbReference>
<evidence type="ECO:0000313" key="7">
    <source>
        <dbReference type="EMBL" id="KAL0278380.1"/>
    </source>
</evidence>
<sequence>MRPGKVDGTARVTSISTSTASGSQFQPSVSSFHYHHQNYHHLEITVTILWVLTPFLSTVSVIMVCVAITTNHWLLTQENMANPNYNGTGDNEYLPKSTVSGLWTLCYTNPGEKNLVCANIDYFPHEEYSPDPNDSTMAIPYSVTKSATFFILATFFLFLGEFYCLCGHFSHQRRLFTFISGVVFIISGLLMLIGLVMYISIFKAEIGGKLRPKSQLQPAVFTFQYGFSFILYVTGFISTEISGTCAVFLYIYWHQKEWQRKRNEVRTKFSSSAVLLDSAEPMYPLCKRHPELTHSLYISSNNKSLLIPPEGEEQFAPILDQPLYYREGGNVAENEAVLMPCLKHANVCNTLLEQYSPVSKNYDSVNENGNSESIPSPPSKIYNYPWVSVLESDFILGKNNFPRDATTNTVSTIADIELDDAEEYSPSLSHEHQFITFDLDSDPMTVPVSSNCCNLDTSNNLYKSVFEGISKTTPV</sequence>
<name>A0AAW2IAB5_9NEOP</name>
<protein>
    <recommendedName>
        <fullName evidence="8">Voltage-dependent calcium channel gamma-5 subunit</fullName>
    </recommendedName>
</protein>
<evidence type="ECO:0000256" key="5">
    <source>
        <dbReference type="SAM" id="MobiDB-lite"/>
    </source>
</evidence>
<feature type="transmembrane region" description="Helical" evidence="6">
    <location>
        <begin position="229"/>
        <end position="253"/>
    </location>
</feature>
<comment type="subcellular location">
    <subcellularLocation>
        <location evidence="1">Membrane</location>
        <topology evidence="1">Multi-pass membrane protein</topology>
    </subcellularLocation>
</comment>
<dbReference type="GO" id="GO:0098943">
    <property type="term" value="P:neurotransmitter receptor transport, postsynaptic endosome to lysosome"/>
    <property type="evidence" value="ECO:0007669"/>
    <property type="project" value="TreeGrafter"/>
</dbReference>
<reference evidence="7" key="1">
    <citation type="journal article" date="2024" name="Gigascience">
        <title>Chromosome-level genome of the poultry shaft louse Menopon gallinae provides insight into the host-switching and adaptive evolution of parasitic lice.</title>
        <authorList>
            <person name="Xu Y."/>
            <person name="Ma L."/>
            <person name="Liu S."/>
            <person name="Liang Y."/>
            <person name="Liu Q."/>
            <person name="He Z."/>
            <person name="Tian L."/>
            <person name="Duan Y."/>
            <person name="Cai W."/>
            <person name="Li H."/>
            <person name="Song F."/>
        </authorList>
    </citation>
    <scope>NUCLEOTIDE SEQUENCE</scope>
    <source>
        <strain evidence="7">Cailab_2023a</strain>
    </source>
</reference>
<dbReference type="InterPro" id="IPR051072">
    <property type="entry name" value="CACNG_subunit"/>
</dbReference>
<dbReference type="AlphaFoldDB" id="A0AAW2IAB5"/>
<proteinExistence type="predicted"/>
<dbReference type="GO" id="GO:0098839">
    <property type="term" value="C:postsynaptic density membrane"/>
    <property type="evidence" value="ECO:0007669"/>
    <property type="project" value="TreeGrafter"/>
</dbReference>
<feature type="transmembrane region" description="Helical" evidence="6">
    <location>
        <begin position="147"/>
        <end position="166"/>
    </location>
</feature>
<keyword evidence="2 6" id="KW-0812">Transmembrane</keyword>
<dbReference type="GO" id="GO:0051968">
    <property type="term" value="P:positive regulation of synaptic transmission, glutamatergic"/>
    <property type="evidence" value="ECO:0007669"/>
    <property type="project" value="TreeGrafter"/>
</dbReference>
<feature type="region of interest" description="Disordered" evidence="5">
    <location>
        <begin position="1"/>
        <end position="22"/>
    </location>
</feature>
<dbReference type="Gene3D" id="1.20.140.150">
    <property type="match status" value="1"/>
</dbReference>
<feature type="transmembrane region" description="Helical" evidence="6">
    <location>
        <begin position="178"/>
        <end position="201"/>
    </location>
</feature>
<dbReference type="GO" id="GO:0016247">
    <property type="term" value="F:channel regulator activity"/>
    <property type="evidence" value="ECO:0007669"/>
    <property type="project" value="TreeGrafter"/>
</dbReference>